<evidence type="ECO:0000256" key="1">
    <source>
        <dbReference type="SAM" id="MobiDB-lite"/>
    </source>
</evidence>
<reference evidence="2 3" key="1">
    <citation type="submission" date="2016-02" db="EMBL/GenBank/DDBJ databases">
        <title>Genome analysis of coral dinoflagellate symbionts highlights evolutionary adaptations to a symbiotic lifestyle.</title>
        <authorList>
            <person name="Aranda M."/>
            <person name="Li Y."/>
            <person name="Liew Y.J."/>
            <person name="Baumgarten S."/>
            <person name="Simakov O."/>
            <person name="Wilson M."/>
            <person name="Piel J."/>
            <person name="Ashoor H."/>
            <person name="Bougouffa S."/>
            <person name="Bajic V.B."/>
            <person name="Ryu T."/>
            <person name="Ravasi T."/>
            <person name="Bayer T."/>
            <person name="Micklem G."/>
            <person name="Kim H."/>
            <person name="Bhak J."/>
            <person name="Lajeunesse T.C."/>
            <person name="Voolstra C.R."/>
        </authorList>
    </citation>
    <scope>NUCLEOTIDE SEQUENCE [LARGE SCALE GENOMIC DNA]</scope>
    <source>
        <strain evidence="2 3">CCMP2467</strain>
    </source>
</reference>
<dbReference type="AlphaFoldDB" id="A0A1Q9D7W7"/>
<sequence>MARGTERWACQGHMAAGGKLNMVVSDDELFDNGADADDDWEEEQEEEEEEEGGEGSGQETKPPLDLPATTGAEFNALYSFKL</sequence>
<name>A0A1Q9D7W7_SYMMI</name>
<feature type="region of interest" description="Disordered" evidence="1">
    <location>
        <begin position="27"/>
        <end position="70"/>
    </location>
</feature>
<keyword evidence="3" id="KW-1185">Reference proteome</keyword>
<organism evidence="2 3">
    <name type="scientific">Symbiodinium microadriaticum</name>
    <name type="common">Dinoflagellate</name>
    <name type="synonym">Zooxanthella microadriatica</name>
    <dbReference type="NCBI Taxonomy" id="2951"/>
    <lineage>
        <taxon>Eukaryota</taxon>
        <taxon>Sar</taxon>
        <taxon>Alveolata</taxon>
        <taxon>Dinophyceae</taxon>
        <taxon>Suessiales</taxon>
        <taxon>Symbiodiniaceae</taxon>
        <taxon>Symbiodinium</taxon>
    </lineage>
</organism>
<dbReference type="Proteomes" id="UP000186817">
    <property type="component" value="Unassembled WGS sequence"/>
</dbReference>
<proteinExistence type="predicted"/>
<comment type="caution">
    <text evidence="2">The sequence shown here is derived from an EMBL/GenBank/DDBJ whole genome shotgun (WGS) entry which is preliminary data.</text>
</comment>
<dbReference type="EMBL" id="LSRX01000674">
    <property type="protein sequence ID" value="OLP91260.1"/>
    <property type="molecule type" value="Genomic_DNA"/>
</dbReference>
<accession>A0A1Q9D7W7</accession>
<feature type="compositionally biased region" description="Acidic residues" evidence="1">
    <location>
        <begin position="27"/>
        <end position="53"/>
    </location>
</feature>
<evidence type="ECO:0000313" key="2">
    <source>
        <dbReference type="EMBL" id="OLP91260.1"/>
    </source>
</evidence>
<protein>
    <submittedName>
        <fullName evidence="2">Uncharacterized protein</fullName>
    </submittedName>
</protein>
<gene>
    <name evidence="2" type="ORF">AK812_SmicGene27066</name>
</gene>
<evidence type="ECO:0000313" key="3">
    <source>
        <dbReference type="Proteomes" id="UP000186817"/>
    </source>
</evidence>